<name>A0A1H5X6E7_9PROT</name>
<accession>A0A1H5X6E7</accession>
<dbReference type="EMBL" id="FNUX01000024">
    <property type="protein sequence ID" value="SEG07334.1"/>
    <property type="molecule type" value="Genomic_DNA"/>
</dbReference>
<reference evidence="1 2" key="1">
    <citation type="submission" date="2016-10" db="EMBL/GenBank/DDBJ databases">
        <authorList>
            <person name="de Groot N.N."/>
        </authorList>
    </citation>
    <scope>NUCLEOTIDE SEQUENCE [LARGE SCALE GENOMIC DNA]</scope>
    <source>
        <strain evidence="1 2">Nm13</strain>
    </source>
</reference>
<dbReference type="RefSeq" id="WP_181023819.1">
    <property type="nucleotide sequence ID" value="NZ_FNUX01000024.1"/>
</dbReference>
<organism evidence="1 2">
    <name type="scientific">Nitrosomonas ureae</name>
    <dbReference type="NCBI Taxonomy" id="44577"/>
    <lineage>
        <taxon>Bacteria</taxon>
        <taxon>Pseudomonadati</taxon>
        <taxon>Pseudomonadota</taxon>
        <taxon>Betaproteobacteria</taxon>
        <taxon>Nitrosomonadales</taxon>
        <taxon>Nitrosomonadaceae</taxon>
        <taxon>Nitrosomonas</taxon>
    </lineage>
</organism>
<evidence type="ECO:0000313" key="1">
    <source>
        <dbReference type="EMBL" id="SEG07334.1"/>
    </source>
</evidence>
<proteinExistence type="predicted"/>
<dbReference type="Proteomes" id="UP000236753">
    <property type="component" value="Unassembled WGS sequence"/>
</dbReference>
<gene>
    <name evidence="1" type="ORF">SAMN05216334_12441</name>
</gene>
<dbReference type="NCBIfam" id="NF047593">
    <property type="entry name" value="IS66_ISAeme5_TnpA"/>
    <property type="match status" value="1"/>
</dbReference>
<evidence type="ECO:0000313" key="2">
    <source>
        <dbReference type="Proteomes" id="UP000236753"/>
    </source>
</evidence>
<sequence>MALSTDPQKHIDAWHSSGLSQVAYCLQHKLNTKTFANWLRVYRSQPVAAVASTLIPVEIKLEPSSSGSLCLHCPQGPSPFASG</sequence>
<dbReference type="AlphaFoldDB" id="A0A1H5X6E7"/>
<protein>
    <submittedName>
        <fullName evidence="1">Uncharacterized protein</fullName>
    </submittedName>
</protein>